<feature type="transmembrane region" description="Helical" evidence="5">
    <location>
        <begin position="311"/>
        <end position="337"/>
    </location>
</feature>
<feature type="transmembrane region" description="Helical" evidence="5">
    <location>
        <begin position="288"/>
        <end position="305"/>
    </location>
</feature>
<gene>
    <name evidence="7" type="ORF">OHB35_46200</name>
</gene>
<organism evidence="7 8">
    <name type="scientific">Streptomyces phaeochromogenes</name>
    <dbReference type="NCBI Taxonomy" id="1923"/>
    <lineage>
        <taxon>Bacteria</taxon>
        <taxon>Bacillati</taxon>
        <taxon>Actinomycetota</taxon>
        <taxon>Actinomycetes</taxon>
        <taxon>Kitasatosporales</taxon>
        <taxon>Streptomycetaceae</taxon>
        <taxon>Streptomyces</taxon>
        <taxon>Streptomyces phaeochromogenes group</taxon>
    </lineage>
</organism>
<protein>
    <submittedName>
        <fullName evidence="7">MFS transporter</fullName>
    </submittedName>
</protein>
<keyword evidence="2 5" id="KW-0812">Transmembrane</keyword>
<evidence type="ECO:0000313" key="8">
    <source>
        <dbReference type="Proteomes" id="UP001340816"/>
    </source>
</evidence>
<evidence type="ECO:0000256" key="3">
    <source>
        <dbReference type="ARBA" id="ARBA00022989"/>
    </source>
</evidence>
<dbReference type="InterPro" id="IPR011701">
    <property type="entry name" value="MFS"/>
</dbReference>
<dbReference type="InterPro" id="IPR020846">
    <property type="entry name" value="MFS_dom"/>
</dbReference>
<dbReference type="Proteomes" id="UP001340816">
    <property type="component" value="Chromosome"/>
</dbReference>
<dbReference type="Gene3D" id="1.20.1250.20">
    <property type="entry name" value="MFS general substrate transporter like domains"/>
    <property type="match status" value="1"/>
</dbReference>
<dbReference type="PROSITE" id="PS50850">
    <property type="entry name" value="MFS"/>
    <property type="match status" value="1"/>
</dbReference>
<keyword evidence="4 5" id="KW-0472">Membrane</keyword>
<evidence type="ECO:0000256" key="5">
    <source>
        <dbReference type="SAM" id="Phobius"/>
    </source>
</evidence>
<dbReference type="PANTHER" id="PTHR23528">
    <property type="match status" value="1"/>
</dbReference>
<dbReference type="RefSeq" id="WP_326761896.1">
    <property type="nucleotide sequence ID" value="NZ_CP109135.1"/>
</dbReference>
<sequence length="408" mass="43147">MNGSAVLWVALAIFAQESVWNFYDAQVPAQLRHFVSSATVIGLIMGLDTGLGVIIQPWMGLVSDRLARSRTGRWPIVVAGACVAAVPFALIPWATSLPMLMLCVFAFGLTANSFKGVTETLVSDYVAPQQRGRAQGFIKAGVSLTIIVSALISLLVVDHSLKAAFAIPPVLMVVMVALSYCFLGRRHLMALRREDTGTDRADPFSSPWAVLKDLVREPSRARLLLMAGIFCFAGMWAALRSLTTPYGTEVLGMTRGAAGGIALPGAIAFLVCVVPLAYLSHRLGELRMIRYGIALFVAGLLVGFAEPTPAFTAASVAIASIGYAVFSVNGLVALWALAPNNRVLGAYTGLYTVASASGMALGPALLGATVDLTGWRYMFLNAAVFGAVTFAVFTLVARRAGRPLATAS</sequence>
<evidence type="ECO:0000256" key="2">
    <source>
        <dbReference type="ARBA" id="ARBA00022692"/>
    </source>
</evidence>
<reference evidence="7 8" key="1">
    <citation type="submission" date="2022-10" db="EMBL/GenBank/DDBJ databases">
        <title>The complete genomes of actinobacterial strains from the NBC collection.</title>
        <authorList>
            <person name="Joergensen T.S."/>
            <person name="Alvarez Arevalo M."/>
            <person name="Sterndorff E.B."/>
            <person name="Faurdal D."/>
            <person name="Vuksanovic O."/>
            <person name="Mourched A.-S."/>
            <person name="Charusanti P."/>
            <person name="Shaw S."/>
            <person name="Blin K."/>
            <person name="Weber T."/>
        </authorList>
    </citation>
    <scope>NUCLEOTIDE SEQUENCE [LARGE SCALE GENOMIC DNA]</scope>
    <source>
        <strain evidence="7 8">NBC 01752</strain>
    </source>
</reference>
<evidence type="ECO:0000313" key="7">
    <source>
        <dbReference type="EMBL" id="WSD20041.1"/>
    </source>
</evidence>
<evidence type="ECO:0000256" key="1">
    <source>
        <dbReference type="ARBA" id="ARBA00004651"/>
    </source>
</evidence>
<evidence type="ECO:0000256" key="4">
    <source>
        <dbReference type="ARBA" id="ARBA00023136"/>
    </source>
</evidence>
<feature type="domain" description="Major facilitator superfamily (MFS) profile" evidence="6">
    <location>
        <begin position="1"/>
        <end position="401"/>
    </location>
</feature>
<keyword evidence="8" id="KW-1185">Reference proteome</keyword>
<feature type="transmembrane region" description="Helical" evidence="5">
    <location>
        <begin position="221"/>
        <end position="239"/>
    </location>
</feature>
<proteinExistence type="predicted"/>
<feature type="transmembrane region" description="Helical" evidence="5">
    <location>
        <begin position="39"/>
        <end position="62"/>
    </location>
</feature>
<evidence type="ECO:0000259" key="6">
    <source>
        <dbReference type="PROSITE" id="PS50850"/>
    </source>
</evidence>
<dbReference type="EMBL" id="CP109135">
    <property type="protein sequence ID" value="WSD20041.1"/>
    <property type="molecule type" value="Genomic_DNA"/>
</dbReference>
<feature type="transmembrane region" description="Helical" evidence="5">
    <location>
        <begin position="163"/>
        <end position="183"/>
    </location>
</feature>
<accession>A0ABZ1HN54</accession>
<feature type="transmembrane region" description="Helical" evidence="5">
    <location>
        <begin position="344"/>
        <end position="366"/>
    </location>
</feature>
<dbReference type="PANTHER" id="PTHR23528:SF1">
    <property type="entry name" value="MAJOR FACILITATOR SUPERFAMILY (MFS) PROFILE DOMAIN-CONTAINING PROTEIN"/>
    <property type="match status" value="1"/>
</dbReference>
<dbReference type="SUPFAM" id="SSF103473">
    <property type="entry name" value="MFS general substrate transporter"/>
    <property type="match status" value="1"/>
</dbReference>
<feature type="transmembrane region" description="Helical" evidence="5">
    <location>
        <begin position="137"/>
        <end position="157"/>
    </location>
</feature>
<feature type="transmembrane region" description="Helical" evidence="5">
    <location>
        <begin position="99"/>
        <end position="117"/>
    </location>
</feature>
<dbReference type="Pfam" id="PF07690">
    <property type="entry name" value="MFS_1"/>
    <property type="match status" value="1"/>
</dbReference>
<comment type="subcellular location">
    <subcellularLocation>
        <location evidence="1">Cell membrane</location>
        <topology evidence="1">Multi-pass membrane protein</topology>
    </subcellularLocation>
</comment>
<feature type="transmembrane region" description="Helical" evidence="5">
    <location>
        <begin position="378"/>
        <end position="397"/>
    </location>
</feature>
<dbReference type="InterPro" id="IPR036259">
    <property type="entry name" value="MFS_trans_sf"/>
</dbReference>
<feature type="transmembrane region" description="Helical" evidence="5">
    <location>
        <begin position="74"/>
        <end position="93"/>
    </location>
</feature>
<feature type="transmembrane region" description="Helical" evidence="5">
    <location>
        <begin position="259"/>
        <end position="279"/>
    </location>
</feature>
<keyword evidence="3 5" id="KW-1133">Transmembrane helix</keyword>
<name>A0ABZ1HN54_STRPH</name>